<feature type="compositionally biased region" description="Basic and acidic residues" evidence="2">
    <location>
        <begin position="960"/>
        <end position="974"/>
    </location>
</feature>
<evidence type="ECO:0000313" key="5">
    <source>
        <dbReference type="Proteomes" id="UP000694560"/>
    </source>
</evidence>
<feature type="compositionally biased region" description="Basic and acidic residues" evidence="2">
    <location>
        <begin position="828"/>
        <end position="840"/>
    </location>
</feature>
<dbReference type="PANTHER" id="PTHR14392:SF3">
    <property type="entry name" value="PROTEIN NIBAN 1"/>
    <property type="match status" value="1"/>
</dbReference>
<feature type="compositionally biased region" description="Basic and acidic residues" evidence="2">
    <location>
        <begin position="662"/>
        <end position="672"/>
    </location>
</feature>
<dbReference type="InterPro" id="IPR059060">
    <property type="entry name" value="Niban_1/2/3_dom"/>
</dbReference>
<feature type="compositionally biased region" description="Low complexity" evidence="2">
    <location>
        <begin position="1098"/>
        <end position="1111"/>
    </location>
</feature>
<dbReference type="OrthoDB" id="9010513at2759"/>
<dbReference type="Pfam" id="PF26089">
    <property type="entry name" value="PH_Niban2"/>
    <property type="match status" value="1"/>
</dbReference>
<feature type="compositionally biased region" description="Basic and acidic residues" evidence="2">
    <location>
        <begin position="781"/>
        <end position="809"/>
    </location>
</feature>
<evidence type="ECO:0000256" key="2">
    <source>
        <dbReference type="SAM" id="MobiDB-lite"/>
    </source>
</evidence>
<dbReference type="AlphaFoldDB" id="A0A8C5U8D2"/>
<feature type="compositionally biased region" description="Basic and acidic residues" evidence="2">
    <location>
        <begin position="739"/>
        <end position="766"/>
    </location>
</feature>
<protein>
    <submittedName>
        <fullName evidence="4">Niban apoptosis regulator 1</fullName>
    </submittedName>
</protein>
<feature type="compositionally biased region" description="Basic and acidic residues" evidence="2">
    <location>
        <begin position="1025"/>
        <end position="1035"/>
    </location>
</feature>
<feature type="compositionally biased region" description="Basic and acidic residues" evidence="2">
    <location>
        <begin position="855"/>
        <end position="880"/>
    </location>
</feature>
<accession>A0A8C5U8D2</accession>
<dbReference type="Pfam" id="PF26086">
    <property type="entry name" value="Niban2"/>
    <property type="match status" value="1"/>
</dbReference>
<name>A0A8C5U8D2_9PASS</name>
<dbReference type="CDD" id="cd23949">
    <property type="entry name" value="Niban-like"/>
    <property type="match status" value="1"/>
</dbReference>
<organism evidence="4 5">
    <name type="scientific">Malurus cyaneus samueli</name>
    <dbReference type="NCBI Taxonomy" id="2593467"/>
    <lineage>
        <taxon>Eukaryota</taxon>
        <taxon>Metazoa</taxon>
        <taxon>Chordata</taxon>
        <taxon>Craniata</taxon>
        <taxon>Vertebrata</taxon>
        <taxon>Euteleostomi</taxon>
        <taxon>Archelosauria</taxon>
        <taxon>Archosauria</taxon>
        <taxon>Dinosauria</taxon>
        <taxon>Saurischia</taxon>
        <taxon>Theropoda</taxon>
        <taxon>Coelurosauria</taxon>
        <taxon>Aves</taxon>
        <taxon>Neognathae</taxon>
        <taxon>Neoaves</taxon>
        <taxon>Telluraves</taxon>
        <taxon>Australaves</taxon>
        <taxon>Passeriformes</taxon>
        <taxon>Meliphagoidea</taxon>
        <taxon>Maluridae</taxon>
        <taxon>Malurus</taxon>
    </lineage>
</organism>
<feature type="compositionally biased region" description="Basic and acidic residues" evidence="2">
    <location>
        <begin position="707"/>
        <end position="724"/>
    </location>
</feature>
<comment type="similarity">
    <text evidence="1">Belongs to the Niban family.</text>
</comment>
<feature type="region of interest" description="Disordered" evidence="2">
    <location>
        <begin position="641"/>
        <end position="899"/>
    </location>
</feature>
<dbReference type="Proteomes" id="UP000694560">
    <property type="component" value="Unplaced"/>
</dbReference>
<feature type="region of interest" description="Disordered" evidence="2">
    <location>
        <begin position="956"/>
        <end position="1155"/>
    </location>
</feature>
<proteinExistence type="inferred from homology"/>
<feature type="domain" description="Niban 1/2/3" evidence="3">
    <location>
        <begin position="392"/>
        <end position="561"/>
    </location>
</feature>
<feature type="compositionally biased region" description="Basic and acidic residues" evidence="2">
    <location>
        <begin position="681"/>
        <end position="696"/>
    </location>
</feature>
<reference evidence="4" key="1">
    <citation type="submission" date="2025-08" db="UniProtKB">
        <authorList>
            <consortium name="Ensembl"/>
        </authorList>
    </citation>
    <scope>IDENTIFICATION</scope>
</reference>
<dbReference type="InterPro" id="IPR026088">
    <property type="entry name" value="Niban-like"/>
</dbReference>
<dbReference type="PANTHER" id="PTHR14392">
    <property type="entry name" value="NIBAN FAMILY MEMBER"/>
    <property type="match status" value="1"/>
</dbReference>
<evidence type="ECO:0000313" key="4">
    <source>
        <dbReference type="Ensembl" id="ENSMCSP00000018280.1"/>
    </source>
</evidence>
<reference evidence="4" key="2">
    <citation type="submission" date="2025-09" db="UniProtKB">
        <authorList>
            <consortium name="Ensembl"/>
        </authorList>
    </citation>
    <scope>IDENTIFICATION</scope>
</reference>
<evidence type="ECO:0000259" key="3">
    <source>
        <dbReference type="Pfam" id="PF26086"/>
    </source>
</evidence>
<keyword evidence="5" id="KW-1185">Reference proteome</keyword>
<feature type="compositionally biased region" description="Polar residues" evidence="2">
    <location>
        <begin position="641"/>
        <end position="653"/>
    </location>
</feature>
<sequence length="1155" mass="127758">MPGPPHPPREGFLPSTQSKPTVCHCKAILLILSLYPLSKVSLHLSCGLPADTLRSLLGDPGTASFPKTRIWVAGKTEATIKNFSPHYRRQYAVAFCRHIQEELEQHRHCQSRFLKTRPPGEAGTVLYEAELLHFAEDLRKWKDRYVVIRNDYTVDCFETKEAYQKGGSPKYHILPAGGKVLTSEEDYNLLSDKHFPDPVGSSEKEGAAAFVPLPKEFPVYLWQPFSLHSCYCFPEPEAQRHFSAVLGDCVRHSNHDFLKQTTYEVEAFLEAIQFFRQEKGHYGMWEMIAGNEKEILSNLVMEELLPNLQTMILPKMKGKRNDRKRAWFGIVEETYSLVQQQVAEELSTLKEECREFAKTLEGTIRSDMDQILNSKNFLAGKIKASVCEPAQKCCAENIQPFLSSILEELMGPISSGFTQVRSLFDKEVNDIIQDFQKTNDMTRLKENVDQLMSLPYNSVKMEPCYLKVNQLQELLHDLKSRFKAYHIDSVIQRTQNFMQELMENAVYTFEQLFSPSHQADSAKVATTIEKVKLRVLKQYDYDSSTIRKQIFQEALVQITLPTMQKTLASTCKPELQRYEQYIFADYTSVIQVENVYEEILYQTLLNEALKVIKEAAVLKKHNLFEDNLNVPCESVSSLTELRTPAGSAQSTPAKTPAAPRAESSDTESHGDETLVVTGKIVWEKDAEEGRSRDKETSASVGAAGDQASRREVMAVTDISDKHESPSAGCTEQGAAEGKSTLENESGHVVNTERKFEAQQEAGEEKVASGTDTAVKNFGASPKKEPKVPEGAAEEKVTSEKSKAQEEVSEIKVASPPESVTDAEILGSAEKKSKVEHEIMEKLSQSENAVGTEFEGDSKKESSESTETKIILLDEKTEKAGLGDSPGTESQSEENSCKCPDDVNEIRSLLMLTVEIPADTPDENIQEVCEGELLKLREHQNGNYELSEVAVAEIQVSQAGRSEDAGERVEFKEEPPSFASPGTDGLSVESVPRGAQASWLVESSDSPQGAKAEVESKQSVWYTGVESERWQPEERTGNAVAGSRLEGEEGAGHRRAVPGEAGTQSSLPSPAAHAGTGNVPILDSANPGPGLLEPVSLVPQQRQGQRPAQGTAHAEPAEGQPGEQAASPTAIPSAAGTRFLPEEHREVGSAQQNPEE</sequence>
<dbReference type="Ensembl" id="ENSMCST00000018740.1">
    <property type="protein sequence ID" value="ENSMCSP00000018280.1"/>
    <property type="gene ID" value="ENSMCSG00000012807.1"/>
</dbReference>
<evidence type="ECO:0000256" key="1">
    <source>
        <dbReference type="ARBA" id="ARBA00010251"/>
    </source>
</evidence>